<name>A0A7J8Y1D7_GOSAI</name>
<gene>
    <name evidence="2" type="ORF">Goari_010352</name>
</gene>
<feature type="domain" description="RNase H type-1" evidence="1">
    <location>
        <begin position="141"/>
        <end position="206"/>
    </location>
</feature>
<dbReference type="GO" id="GO:0003676">
    <property type="term" value="F:nucleic acid binding"/>
    <property type="evidence" value="ECO:0007669"/>
    <property type="project" value="InterPro"/>
</dbReference>
<dbReference type="EMBL" id="JABFAA010000009">
    <property type="protein sequence ID" value="MBA0692819.1"/>
    <property type="molecule type" value="Genomic_DNA"/>
</dbReference>
<evidence type="ECO:0000313" key="3">
    <source>
        <dbReference type="Proteomes" id="UP000593577"/>
    </source>
</evidence>
<protein>
    <recommendedName>
        <fullName evidence="1">RNase H type-1 domain-containing protein</fullName>
    </recommendedName>
</protein>
<dbReference type="AlphaFoldDB" id="A0A7J8Y1D7"/>
<evidence type="ECO:0000313" key="2">
    <source>
        <dbReference type="EMBL" id="MBA0692819.1"/>
    </source>
</evidence>
<comment type="caution">
    <text evidence="2">The sequence shown here is derived from an EMBL/GenBank/DDBJ whole genome shotgun (WGS) entry which is preliminary data.</text>
</comment>
<evidence type="ECO:0000259" key="1">
    <source>
        <dbReference type="Pfam" id="PF13456"/>
    </source>
</evidence>
<keyword evidence="3" id="KW-1185">Reference proteome</keyword>
<dbReference type="Proteomes" id="UP000593577">
    <property type="component" value="Unassembled WGS sequence"/>
</dbReference>
<proteinExistence type="predicted"/>
<accession>A0A7J8Y1D7</accession>
<reference evidence="2 3" key="1">
    <citation type="journal article" date="2019" name="Genome Biol. Evol.">
        <title>Insights into the evolution of the New World diploid cottons (Gossypium, subgenus Houzingenia) based on genome sequencing.</title>
        <authorList>
            <person name="Grover C.E."/>
            <person name="Arick M.A. 2nd"/>
            <person name="Thrash A."/>
            <person name="Conover J.L."/>
            <person name="Sanders W.S."/>
            <person name="Peterson D.G."/>
            <person name="Frelichowski J.E."/>
            <person name="Scheffler J.A."/>
            <person name="Scheffler B.E."/>
            <person name="Wendel J.F."/>
        </authorList>
    </citation>
    <scope>NUCLEOTIDE SEQUENCE [LARGE SCALE GENOMIC DNA]</scope>
    <source>
        <strain evidence="2">185</strain>
        <tissue evidence="2">Leaf</tissue>
    </source>
</reference>
<dbReference type="Pfam" id="PF13456">
    <property type="entry name" value="RVT_3"/>
    <property type="match status" value="1"/>
</dbReference>
<organism evidence="2 3">
    <name type="scientific">Gossypium aridum</name>
    <name type="common">American cotton</name>
    <name type="synonym">Erioxylum aridum</name>
    <dbReference type="NCBI Taxonomy" id="34290"/>
    <lineage>
        <taxon>Eukaryota</taxon>
        <taxon>Viridiplantae</taxon>
        <taxon>Streptophyta</taxon>
        <taxon>Embryophyta</taxon>
        <taxon>Tracheophyta</taxon>
        <taxon>Spermatophyta</taxon>
        <taxon>Magnoliopsida</taxon>
        <taxon>eudicotyledons</taxon>
        <taxon>Gunneridae</taxon>
        <taxon>Pentapetalae</taxon>
        <taxon>rosids</taxon>
        <taxon>malvids</taxon>
        <taxon>Malvales</taxon>
        <taxon>Malvaceae</taxon>
        <taxon>Malvoideae</taxon>
        <taxon>Gossypium</taxon>
    </lineage>
</organism>
<dbReference type="InterPro" id="IPR002156">
    <property type="entry name" value="RNaseH_domain"/>
</dbReference>
<sequence length="275" mass="30624">MEATWIPGYANYKISGTVSANGISKVSNLIDSSNRAWRVKLIQDTFSVENADRILRIPLATMEHDDMLVRKGESLGEFTVKSAYKLLLDSPTGEFGWAVRLSAVSVKTAVAETEALSNRSLTKHLSSSEWRPLENHMVPINFDAAFSQQHFRSTSGLVFRNERGEVIVSKSILTNRIASPFAAEAFACSQAVRLGMGVDAVEIERDASATHTKTRKPNGTFNATKSLKRGEEVYLERAVLPCRSFVGIEMAVGTRIHLKRRSNFFTTGEDVRWFF</sequence>
<dbReference type="GO" id="GO:0004523">
    <property type="term" value="F:RNA-DNA hybrid ribonuclease activity"/>
    <property type="evidence" value="ECO:0007669"/>
    <property type="project" value="InterPro"/>
</dbReference>